<accession>A0AB12XH21</accession>
<dbReference type="GO" id="GO:0005525">
    <property type="term" value="F:GTP binding"/>
    <property type="evidence" value="ECO:0007669"/>
    <property type="project" value="UniProtKB-KW"/>
</dbReference>
<dbReference type="PANTHER" id="PTHR10903:SF112">
    <property type="entry name" value="SI:CH211-113E8.5"/>
    <property type="match status" value="1"/>
</dbReference>
<name>A0AB12XH21_DANRE</name>
<evidence type="ECO:0000256" key="1">
    <source>
        <dbReference type="ARBA" id="ARBA00008535"/>
    </source>
</evidence>
<organism evidence="5 6">
    <name type="scientific">Danio rerio</name>
    <name type="common">Zebrafish</name>
    <name type="synonym">Brachydanio rerio</name>
    <dbReference type="NCBI Taxonomy" id="7955"/>
    <lineage>
        <taxon>Eukaryota</taxon>
        <taxon>Metazoa</taxon>
        <taxon>Chordata</taxon>
        <taxon>Craniata</taxon>
        <taxon>Vertebrata</taxon>
        <taxon>Euteleostomi</taxon>
        <taxon>Actinopterygii</taxon>
        <taxon>Neopterygii</taxon>
        <taxon>Teleostei</taxon>
        <taxon>Ostariophysi</taxon>
        <taxon>Cypriniformes</taxon>
        <taxon>Danionidae</taxon>
        <taxon>Danioninae</taxon>
        <taxon>Danio</taxon>
    </lineage>
</organism>
<dbReference type="ZFIN" id="ZDB-GENE-050320-47">
    <property type="gene designation" value="zgc:113625"/>
</dbReference>
<dbReference type="RefSeq" id="NP_001013499.2">
    <property type="nucleotide sequence ID" value="NM_001013481.2"/>
</dbReference>
<dbReference type="FunFam" id="3.40.50.300:FF:000366">
    <property type="entry name" value="GTPase, IMAP family member 2"/>
    <property type="match status" value="1"/>
</dbReference>
<dbReference type="Proteomes" id="UP000000437">
    <property type="component" value="Chromosome 10"/>
</dbReference>
<dbReference type="InterPro" id="IPR045058">
    <property type="entry name" value="GIMA/IAN/Toc"/>
</dbReference>
<evidence type="ECO:0000259" key="4">
    <source>
        <dbReference type="PROSITE" id="PS51720"/>
    </source>
</evidence>
<evidence type="ECO:0000256" key="3">
    <source>
        <dbReference type="ARBA" id="ARBA00023134"/>
    </source>
</evidence>
<reference evidence="6" key="2">
    <citation type="journal article" date="2015" name="Nat. Commun.">
        <title>RFX transcription factors are essential for hearing in mice.</title>
        <authorList>
            <person name="Elkon R."/>
            <person name="Milon B."/>
            <person name="Morrison L."/>
            <person name="Shah M."/>
            <person name="Vijayakumar S."/>
            <person name="Racherla M."/>
            <person name="Leitch C.C."/>
            <person name="Silipino L."/>
            <person name="Hadi S."/>
            <person name="Weiss-Gayet M."/>
            <person name="Barras E."/>
            <person name="Schmid C.D."/>
            <person name="Ait-Lounis A."/>
            <person name="Barnes A."/>
            <person name="Song Y."/>
            <person name="Eisenman D.J."/>
            <person name="Eliyahu E."/>
            <person name="Frolenkov G.I."/>
            <person name="Strome S.E."/>
            <person name="Durand B."/>
            <person name="Zaghloul N.A."/>
            <person name="Jones S.M."/>
            <person name="Reith W."/>
            <person name="Hertzano R."/>
        </authorList>
    </citation>
    <scope>NUCLEOTIDE SEQUENCE</scope>
    <source>
        <strain evidence="6">Tuebingen</strain>
    </source>
</reference>
<dbReference type="CDD" id="cd01852">
    <property type="entry name" value="AIG1"/>
    <property type="match status" value="1"/>
</dbReference>
<dbReference type="Gene3D" id="3.40.50.300">
    <property type="entry name" value="P-loop containing nucleotide triphosphate hydrolases"/>
    <property type="match status" value="1"/>
</dbReference>
<dbReference type="AGR" id="ZFIN:ZDB-GENE-050320-47"/>
<keyword evidence="3" id="KW-0342">GTP-binding</keyword>
<dbReference type="InterPro" id="IPR006703">
    <property type="entry name" value="G_AIG1"/>
</dbReference>
<evidence type="ECO:0000313" key="7">
    <source>
        <dbReference type="ZFIN" id="ZDB-GENE-050320-47"/>
    </source>
</evidence>
<sequence length="313" mass="35534">MTLLDWMNVCSVEIPKRIIAKHFSACQHTNPGVFLLDDGSAGLDECLHCEDPQQNHRKVLPGQTLRIVMIGKTGVGKSAVGNTILNRKVFESKPSANSVTESCHKASVYDTREIYVIDTPGILDTSREKDIIKREIVKCIKVSAPGPHAFLLVIQIGRFTPEEQRAVQALQELFGEDASNYMIVLFTHGDLLEGQTIDEYVREGHIELRRVIQSCGGRYAVFNNNIKDRTQVKTLIDKIDQMVAVNGGECYTQEMFREAEEKIRQQKAKREDAELQEYPFSFLGNLEHRVTLFQRILLEGYREQFAIESGIYK</sequence>
<keyword evidence="5" id="KW-1185">Reference proteome</keyword>
<protein>
    <submittedName>
        <fullName evidence="6">Uncharacterized protein LOC553227 isoform 1</fullName>
    </submittedName>
</protein>
<evidence type="ECO:0000313" key="6">
    <source>
        <dbReference type="RefSeq" id="NP_001013499.2"/>
    </source>
</evidence>
<dbReference type="PROSITE" id="PS51720">
    <property type="entry name" value="G_AIG1"/>
    <property type="match status" value="1"/>
</dbReference>
<evidence type="ECO:0000256" key="2">
    <source>
        <dbReference type="ARBA" id="ARBA00022741"/>
    </source>
</evidence>
<dbReference type="KEGG" id="dre:553227"/>
<reference evidence="6" key="3">
    <citation type="submission" date="2025-08" db="UniProtKB">
        <authorList>
            <consortium name="RefSeq"/>
        </authorList>
    </citation>
    <scope>IDENTIFICATION</scope>
    <source>
        <strain evidence="6">Tuebingen</strain>
    </source>
</reference>
<keyword evidence="2" id="KW-0547">Nucleotide-binding</keyword>
<feature type="domain" description="AIG1-type G" evidence="4">
    <location>
        <begin position="62"/>
        <end position="260"/>
    </location>
</feature>
<dbReference type="PANTHER" id="PTHR10903">
    <property type="entry name" value="GTPASE, IMAP FAMILY MEMBER-RELATED"/>
    <property type="match status" value="1"/>
</dbReference>
<dbReference type="SUPFAM" id="SSF52540">
    <property type="entry name" value="P-loop containing nucleoside triphosphate hydrolases"/>
    <property type="match status" value="1"/>
</dbReference>
<proteinExistence type="inferred from homology"/>
<dbReference type="AlphaFoldDB" id="A0AB12XH21"/>
<comment type="similarity">
    <text evidence="1">Belongs to the TRAFAC class TrmE-Era-EngA-EngB-Septin-like GTPase superfamily. AIG1/Toc34/Toc159-like paraseptin GTPase family. IAN subfamily.</text>
</comment>
<dbReference type="Pfam" id="PF04548">
    <property type="entry name" value="AIG1"/>
    <property type="match status" value="1"/>
</dbReference>
<dbReference type="InterPro" id="IPR027417">
    <property type="entry name" value="P-loop_NTPase"/>
</dbReference>
<gene>
    <name evidence="6" type="primary">gimap7</name>
    <name evidence="6 7" type="ORF">zgc:113625</name>
</gene>
<reference evidence="6" key="1">
    <citation type="journal article" date="2014" name="Development">
        <title>Novel cardiovascular gene functions revealed via systematic phenotype prediction in zebrafish.</title>
        <authorList>
            <person name="Musso G."/>
            <person name="Tasan M."/>
            <person name="Mosimann C."/>
            <person name="Beaver J.E."/>
            <person name="Plovie E."/>
            <person name="Carr L.A."/>
            <person name="Chua H.N."/>
            <person name="Dunham J."/>
            <person name="Zuberi K."/>
            <person name="Rodriguez H."/>
            <person name="Morris Q."/>
            <person name="Zon L."/>
            <person name="Roth F.P."/>
            <person name="MacRae C.A."/>
        </authorList>
    </citation>
    <scope>NUCLEOTIDE SEQUENCE</scope>
    <source>
        <strain evidence="6">Tuebingen</strain>
    </source>
</reference>
<evidence type="ECO:0000313" key="5">
    <source>
        <dbReference type="Proteomes" id="UP000000437"/>
    </source>
</evidence>